<sequence length="73" mass="8404">MQSINITADDIDMISQAFAIYGFIGVLGALFFYDLLGWFALASVRRFRAFYRKYQLIKVSTDISERRARAKVS</sequence>
<accession>A0A2T5EAJ6</accession>
<name>A0A2T5EAJ6_VIBSP</name>
<protein>
    <submittedName>
        <fullName evidence="2">Uncharacterized protein</fullName>
    </submittedName>
</protein>
<comment type="caution">
    <text evidence="2">The sequence shown here is derived from an EMBL/GenBank/DDBJ whole genome shotgun (WGS) entry which is preliminary data.</text>
</comment>
<feature type="transmembrane region" description="Helical" evidence="1">
    <location>
        <begin position="20"/>
        <end position="44"/>
    </location>
</feature>
<organism evidence="2 3">
    <name type="scientific">Vibrio splendidus</name>
    <dbReference type="NCBI Taxonomy" id="29497"/>
    <lineage>
        <taxon>Bacteria</taxon>
        <taxon>Pseudomonadati</taxon>
        <taxon>Pseudomonadota</taxon>
        <taxon>Gammaproteobacteria</taxon>
        <taxon>Vibrionales</taxon>
        <taxon>Vibrionaceae</taxon>
        <taxon>Vibrio</taxon>
    </lineage>
</organism>
<keyword evidence="1" id="KW-0812">Transmembrane</keyword>
<proteinExistence type="predicted"/>
<evidence type="ECO:0000313" key="3">
    <source>
        <dbReference type="Proteomes" id="UP000244197"/>
    </source>
</evidence>
<evidence type="ECO:0000256" key="1">
    <source>
        <dbReference type="SAM" id="Phobius"/>
    </source>
</evidence>
<dbReference type="RefSeq" id="WP_108188499.1">
    <property type="nucleotide sequence ID" value="NZ_PIFK01000128.1"/>
</dbReference>
<dbReference type="AlphaFoldDB" id="A0A2T5EAJ6"/>
<dbReference type="EMBL" id="PIFK01000128">
    <property type="protein sequence ID" value="PTP16358.1"/>
    <property type="molecule type" value="Genomic_DNA"/>
</dbReference>
<dbReference type="Proteomes" id="UP000244197">
    <property type="component" value="Unassembled WGS sequence"/>
</dbReference>
<keyword evidence="1" id="KW-1133">Transmembrane helix</keyword>
<reference evidence="2 3" key="1">
    <citation type="submission" date="2017-11" db="EMBL/GenBank/DDBJ databases">
        <title>Population delineation of vibrios coincides with oyster pathogenicity.</title>
        <authorList>
            <person name="Bruto M."/>
            <person name="Labreuche Y."/>
            <person name="James A."/>
            <person name="Piel D."/>
            <person name="Chenivesse S."/>
            <person name="Petton B."/>
            <person name="Polz M.F."/>
            <person name="Le Roux F."/>
        </authorList>
    </citation>
    <scope>NUCLEOTIDE SEQUENCE [LARGE SCALE GENOMIC DNA]</scope>
    <source>
        <strain evidence="2 3">FF_144</strain>
    </source>
</reference>
<gene>
    <name evidence="2" type="ORF">CWO07_25990</name>
</gene>
<keyword evidence="1" id="KW-0472">Membrane</keyword>
<evidence type="ECO:0000313" key="2">
    <source>
        <dbReference type="EMBL" id="PTP16358.1"/>
    </source>
</evidence>